<reference evidence="8 9" key="1">
    <citation type="submission" date="2007-01" db="EMBL/GenBank/DDBJ databases">
        <title>Complete sequence of Psychromonas ingrahamii 37.</title>
        <authorList>
            <consortium name="US DOE Joint Genome Institute"/>
            <person name="Copeland A."/>
            <person name="Lucas S."/>
            <person name="Lapidus A."/>
            <person name="Barry K."/>
            <person name="Detter J.C."/>
            <person name="Glavina del Rio T."/>
            <person name="Hammon N."/>
            <person name="Israni S."/>
            <person name="Dalin E."/>
            <person name="Tice H."/>
            <person name="Pitluck S."/>
            <person name="Thompson L.S."/>
            <person name="Brettin T."/>
            <person name="Bruce D."/>
            <person name="Han C."/>
            <person name="Tapia R."/>
            <person name="Schmutz J."/>
            <person name="Larimer F."/>
            <person name="Land M."/>
            <person name="Hauser L."/>
            <person name="Kyrpides N."/>
            <person name="Ivanova N."/>
            <person name="Staley J."/>
            <person name="Richardson P."/>
        </authorList>
    </citation>
    <scope>NUCLEOTIDE SEQUENCE [LARGE SCALE GENOMIC DNA]</scope>
    <source>
        <strain evidence="8 9">37</strain>
    </source>
</reference>
<feature type="compositionally biased region" description="Polar residues" evidence="5">
    <location>
        <begin position="32"/>
        <end position="45"/>
    </location>
</feature>
<dbReference type="HOGENOM" id="CLU_009039_2_0_6"/>
<evidence type="ECO:0000313" key="9">
    <source>
        <dbReference type="Proteomes" id="UP000000639"/>
    </source>
</evidence>
<dbReference type="GO" id="GO:0043165">
    <property type="term" value="P:Gram-negative-bacterium-type cell outer membrane assembly"/>
    <property type="evidence" value="ECO:0007669"/>
    <property type="project" value="UniProtKB-UniRule"/>
</dbReference>
<gene>
    <name evidence="4" type="primary">lptD</name>
    <name evidence="8" type="ordered locus">Ping_1050</name>
</gene>
<feature type="signal peptide" evidence="4">
    <location>
        <begin position="1"/>
        <end position="18"/>
    </location>
</feature>
<dbReference type="eggNOG" id="COG1452">
    <property type="taxonomic scope" value="Bacteria"/>
</dbReference>
<dbReference type="InterPro" id="IPR007543">
    <property type="entry name" value="LptD_C"/>
</dbReference>
<keyword evidence="2 4" id="KW-0472">Membrane</keyword>
<sequence precursor="true">MLKILPSLLFFLPLFANGAEEPAESVPEKESTQQYAVTNNTSTTEELPAGQERDTKHFFRQCYIHVPPRVDDPNTLPVEQQPINIDAQKLYAIPSKLVYEEDVNLTQGNKNLSADKLTYYPEQEKIIAEGNVNFNDGQVTLFADVIDRQLTSNKTSLYQADYQFHGRGGRGDADKIYDNGDNLYELKNSSYSACPPGDNTWSIDSTTLYIDNKADTASAYNAILKIKDIPVFYLPYITYPISDKRKTGLLFPSFEFASSNGFTLSQPLYLNISENMDATITPTYMQNRGTQVAGQYRYLLDAGSGKIQGEYLADDKIYNESRYLYHWDHALSFASNWQFNLNYNHVSDDYYFTDIATEYGSRSANQLLQTASLKYNQNNWSSELEVRSFQILGNGDTPYEVVPKLSFNAYQPLNFHSLQLDWHSEISKFNHSDTDVYTGTRLHLEPKLSLPLYYNSLFVNTEFKYMLSFYQQDLSNATKYSRYDELSKTATRYLPSFKIHSGVNFERTLSILNNKYRQTLVPQIQYLYVPYQDQSAIGIYDSTAMQVDYYGLFRDNRFSGYDRIADANQITFGVSSSLINPQGQKKVRLAIGQNYYFSPSQIYVPDYSEDNNKSNTASRSSLISALDINFENDYFFHAGLAVDSNKGKLKSSNFTLEKRWANNTFAQLNYRYYANPEDEAWDIKINQLGTKVNWAMNSQWTSYLSYYYDVDYKHAYESIVGLKYQSCCWAINLSYDSYMQAYYGSEDSIKESYETENNFKLNFELTGLGGVGFSSGNQSLFDYGRPFYLQ</sequence>
<dbReference type="GO" id="GO:0015920">
    <property type="term" value="P:lipopolysaccharide transport"/>
    <property type="evidence" value="ECO:0007669"/>
    <property type="project" value="InterPro"/>
</dbReference>
<dbReference type="STRING" id="357804.Ping_1050"/>
<evidence type="ECO:0000259" key="6">
    <source>
        <dbReference type="Pfam" id="PF03968"/>
    </source>
</evidence>
<feature type="domain" description="LptD C-terminal" evidence="7">
    <location>
        <begin position="321"/>
        <end position="700"/>
    </location>
</feature>
<evidence type="ECO:0000256" key="1">
    <source>
        <dbReference type="ARBA" id="ARBA00022729"/>
    </source>
</evidence>
<dbReference type="KEGG" id="pin:Ping_1050"/>
<evidence type="ECO:0000313" key="8">
    <source>
        <dbReference type="EMBL" id="ABM02889.1"/>
    </source>
</evidence>
<evidence type="ECO:0000256" key="5">
    <source>
        <dbReference type="SAM" id="MobiDB-lite"/>
    </source>
</evidence>
<dbReference type="PANTHER" id="PTHR30189">
    <property type="entry name" value="LPS-ASSEMBLY PROTEIN"/>
    <property type="match status" value="1"/>
</dbReference>
<keyword evidence="9" id="KW-1185">Reference proteome</keyword>
<feature type="region of interest" description="Disordered" evidence="5">
    <location>
        <begin position="23"/>
        <end position="50"/>
    </location>
</feature>
<organism evidence="8 9">
    <name type="scientific">Psychromonas ingrahamii (strain DSM 17664 / CCUG 51855 / 37)</name>
    <dbReference type="NCBI Taxonomy" id="357804"/>
    <lineage>
        <taxon>Bacteria</taxon>
        <taxon>Pseudomonadati</taxon>
        <taxon>Pseudomonadota</taxon>
        <taxon>Gammaproteobacteria</taxon>
        <taxon>Alteromonadales</taxon>
        <taxon>Psychromonadaceae</taxon>
        <taxon>Psychromonas</taxon>
    </lineage>
</organism>
<dbReference type="Pfam" id="PF03968">
    <property type="entry name" value="LptD_N"/>
    <property type="match status" value="1"/>
</dbReference>
<dbReference type="HAMAP" id="MF_01411">
    <property type="entry name" value="LPS_assembly_LptD"/>
    <property type="match status" value="1"/>
</dbReference>
<evidence type="ECO:0000259" key="7">
    <source>
        <dbReference type="Pfam" id="PF04453"/>
    </source>
</evidence>
<dbReference type="Pfam" id="PF04453">
    <property type="entry name" value="LptD"/>
    <property type="match status" value="1"/>
</dbReference>
<dbReference type="AlphaFoldDB" id="A1STS4"/>
<accession>A1STS4</accession>
<dbReference type="PANTHER" id="PTHR30189:SF1">
    <property type="entry name" value="LPS-ASSEMBLY PROTEIN LPTD"/>
    <property type="match status" value="1"/>
</dbReference>
<comment type="subunit">
    <text evidence="4">Component of the lipopolysaccharide transport and assembly complex. Interacts with LptE and LptA.</text>
</comment>
<dbReference type="Gene3D" id="2.60.450.10">
    <property type="entry name" value="Lipopolysaccharide (LPS) transport protein A like domain"/>
    <property type="match status" value="1"/>
</dbReference>
<feature type="chain" id="PRO_5009006558" description="LPS-assembly protein LptD" evidence="4">
    <location>
        <begin position="19"/>
        <end position="790"/>
    </location>
</feature>
<dbReference type="InterPro" id="IPR005653">
    <property type="entry name" value="OstA-like_N"/>
</dbReference>
<evidence type="ECO:0000256" key="4">
    <source>
        <dbReference type="HAMAP-Rule" id="MF_01411"/>
    </source>
</evidence>
<proteinExistence type="inferred from homology"/>
<dbReference type="OrthoDB" id="9760225at2"/>
<comment type="function">
    <text evidence="4">Together with LptE, is involved in the assembly of lipopolysaccharide (LPS) at the surface of the outer membrane.</text>
</comment>
<dbReference type="GO" id="GO:1990351">
    <property type="term" value="C:transporter complex"/>
    <property type="evidence" value="ECO:0007669"/>
    <property type="project" value="TreeGrafter"/>
</dbReference>
<dbReference type="Proteomes" id="UP000000639">
    <property type="component" value="Chromosome"/>
</dbReference>
<dbReference type="RefSeq" id="WP_011769452.1">
    <property type="nucleotide sequence ID" value="NC_008709.1"/>
</dbReference>
<name>A1STS4_PSYIN</name>
<comment type="similarity">
    <text evidence="4">Belongs to the LptD family.</text>
</comment>
<protein>
    <recommendedName>
        <fullName evidence="4">LPS-assembly protein LptD</fullName>
    </recommendedName>
</protein>
<evidence type="ECO:0000256" key="3">
    <source>
        <dbReference type="ARBA" id="ARBA00023237"/>
    </source>
</evidence>
<keyword evidence="3 4" id="KW-0998">Cell outer membrane</keyword>
<dbReference type="InterPro" id="IPR020889">
    <property type="entry name" value="LipoPS_assembly_LptD"/>
</dbReference>
<dbReference type="EMBL" id="CP000510">
    <property type="protein sequence ID" value="ABM02889.1"/>
    <property type="molecule type" value="Genomic_DNA"/>
</dbReference>
<evidence type="ECO:0000256" key="2">
    <source>
        <dbReference type="ARBA" id="ARBA00023136"/>
    </source>
</evidence>
<keyword evidence="1 4" id="KW-0732">Signal</keyword>
<comment type="subcellular location">
    <subcellularLocation>
        <location evidence="4">Cell outer membrane</location>
    </subcellularLocation>
</comment>
<dbReference type="InterPro" id="IPR050218">
    <property type="entry name" value="LptD"/>
</dbReference>
<feature type="domain" description="Organic solvent tolerance-like N-terminal" evidence="6">
    <location>
        <begin position="94"/>
        <end position="214"/>
    </location>
</feature>
<comment type="caution">
    <text evidence="4">Lacks conserved residue(s) required for the propagation of feature annotation.</text>
</comment>
<dbReference type="GO" id="GO:0009279">
    <property type="term" value="C:cell outer membrane"/>
    <property type="evidence" value="ECO:0007669"/>
    <property type="project" value="UniProtKB-SubCell"/>
</dbReference>